<feature type="region of interest" description="Disordered" evidence="13">
    <location>
        <begin position="1"/>
        <end position="21"/>
    </location>
</feature>
<evidence type="ECO:0000256" key="5">
    <source>
        <dbReference type="ARBA" id="ARBA00022547"/>
    </source>
</evidence>
<reference evidence="15" key="1">
    <citation type="submission" date="2018-06" db="EMBL/GenBank/DDBJ databases">
        <authorList>
            <person name="Zhirakovskaya E."/>
        </authorList>
    </citation>
    <scope>NUCLEOTIDE SEQUENCE</scope>
</reference>
<evidence type="ECO:0000256" key="8">
    <source>
        <dbReference type="ARBA" id="ARBA00022989"/>
    </source>
</evidence>
<evidence type="ECO:0000256" key="3">
    <source>
        <dbReference type="ARBA" id="ARBA00005513"/>
    </source>
</evidence>
<keyword evidence="7" id="KW-0375">Hydrogen ion transport</keyword>
<evidence type="ECO:0008006" key="16">
    <source>
        <dbReference type="Google" id="ProtNLM"/>
    </source>
</evidence>
<dbReference type="AlphaFoldDB" id="A0A3B0S1N1"/>
<dbReference type="PANTHER" id="PTHR33445">
    <property type="entry name" value="ATP SYNTHASE SUBUNIT B', CHLOROPLASTIC"/>
    <property type="match status" value="1"/>
</dbReference>
<evidence type="ECO:0000256" key="9">
    <source>
        <dbReference type="ARBA" id="ARBA00023065"/>
    </source>
</evidence>
<dbReference type="Pfam" id="PF00430">
    <property type="entry name" value="ATP-synt_B"/>
    <property type="match status" value="1"/>
</dbReference>
<dbReference type="GO" id="GO:0046961">
    <property type="term" value="F:proton-transporting ATPase activity, rotational mechanism"/>
    <property type="evidence" value="ECO:0007669"/>
    <property type="project" value="TreeGrafter"/>
</dbReference>
<dbReference type="GO" id="GO:0015986">
    <property type="term" value="P:proton motive force-driven ATP synthesis"/>
    <property type="evidence" value="ECO:0007669"/>
    <property type="project" value="InterPro"/>
</dbReference>
<feature type="transmembrane region" description="Helical" evidence="14">
    <location>
        <begin position="52"/>
        <end position="71"/>
    </location>
</feature>
<organism evidence="15">
    <name type="scientific">hydrothermal vent metagenome</name>
    <dbReference type="NCBI Taxonomy" id="652676"/>
    <lineage>
        <taxon>unclassified sequences</taxon>
        <taxon>metagenomes</taxon>
        <taxon>ecological metagenomes</taxon>
    </lineage>
</organism>
<evidence type="ECO:0000313" key="15">
    <source>
        <dbReference type="EMBL" id="VAV97652.1"/>
    </source>
</evidence>
<gene>
    <name evidence="15" type="ORF">MNBD_ALPHA06-883</name>
</gene>
<keyword evidence="9" id="KW-0406">Ion transport</keyword>
<comment type="function">
    <text evidence="11">F(1)F(0) ATP synthase produces ATP from ADP in the presence of a proton or sodium gradient. F-type ATPases consist of two structural domains, F(1) containing the extramembraneous catalytic core and F(0) containing the membrane proton channel, linked together by a central stalk and a peripheral stalk. During catalysis, ATP synthesis in the catalytic domain of F(1) is coupled via a rotary mechanism of the central stalk subunits to proton translocation.</text>
</comment>
<evidence type="ECO:0000256" key="10">
    <source>
        <dbReference type="ARBA" id="ARBA00023136"/>
    </source>
</evidence>
<evidence type="ECO:0000256" key="14">
    <source>
        <dbReference type="SAM" id="Phobius"/>
    </source>
</evidence>
<dbReference type="HAMAP" id="MF_01398">
    <property type="entry name" value="ATP_synth_b_bprime"/>
    <property type="match status" value="1"/>
</dbReference>
<keyword evidence="5" id="KW-0138">CF(0)</keyword>
<dbReference type="InterPro" id="IPR002146">
    <property type="entry name" value="ATP_synth_b/b'su_bac/chlpt"/>
</dbReference>
<feature type="coiled-coil region" evidence="12">
    <location>
        <begin position="75"/>
        <end position="145"/>
    </location>
</feature>
<evidence type="ECO:0000256" key="7">
    <source>
        <dbReference type="ARBA" id="ARBA00022781"/>
    </source>
</evidence>
<keyword evidence="4" id="KW-0813">Transport</keyword>
<protein>
    <recommendedName>
        <fullName evidence="16">ATP synthase F0 sector subunit b</fullName>
    </recommendedName>
</protein>
<keyword evidence="6 14" id="KW-0812">Transmembrane</keyword>
<accession>A0A3B0S1N1</accession>
<proteinExistence type="inferred from homology"/>
<dbReference type="Gene3D" id="6.10.250.1580">
    <property type="match status" value="1"/>
</dbReference>
<sequence length="199" mass="21249">MDTKQAEHGTKPAPAHHAAPGKLVQGTVVPQAHDHGEASFSPFDMTYAAPHIFWLVLSFGLLFLMLWKVILPRLASTLEERNDRIADDLDQAARMKSDAQDADKAYENALADSKAKAHAIAAETRAKLEAEIDRETAEAEASFAKQAAIAEAQIREATEKALNHVNGVAEKATAEIITKLSGTAPTAASVKQAVKSAAS</sequence>
<dbReference type="GO" id="GO:0045259">
    <property type="term" value="C:proton-transporting ATP synthase complex"/>
    <property type="evidence" value="ECO:0007669"/>
    <property type="project" value="UniProtKB-KW"/>
</dbReference>
<evidence type="ECO:0000256" key="2">
    <source>
        <dbReference type="ARBA" id="ARBA00004308"/>
    </source>
</evidence>
<evidence type="ECO:0000256" key="6">
    <source>
        <dbReference type="ARBA" id="ARBA00022692"/>
    </source>
</evidence>
<dbReference type="EMBL" id="UOEE01000247">
    <property type="protein sequence ID" value="VAV97652.1"/>
    <property type="molecule type" value="Genomic_DNA"/>
</dbReference>
<feature type="compositionally biased region" description="Basic and acidic residues" evidence="13">
    <location>
        <begin position="1"/>
        <end position="10"/>
    </location>
</feature>
<comment type="similarity">
    <text evidence="3">Belongs to the ATPase B chain family.</text>
</comment>
<name>A0A3B0S1N1_9ZZZZ</name>
<dbReference type="CDD" id="cd06503">
    <property type="entry name" value="ATP-synt_Fo_b"/>
    <property type="match status" value="1"/>
</dbReference>
<dbReference type="PANTHER" id="PTHR33445:SF1">
    <property type="entry name" value="ATP SYNTHASE SUBUNIT B"/>
    <property type="match status" value="1"/>
</dbReference>
<keyword evidence="8 14" id="KW-1133">Transmembrane helix</keyword>
<evidence type="ECO:0000256" key="12">
    <source>
        <dbReference type="SAM" id="Coils"/>
    </source>
</evidence>
<dbReference type="GO" id="GO:0012505">
    <property type="term" value="C:endomembrane system"/>
    <property type="evidence" value="ECO:0007669"/>
    <property type="project" value="UniProtKB-SubCell"/>
</dbReference>
<keyword evidence="10 14" id="KW-0472">Membrane</keyword>
<dbReference type="InterPro" id="IPR050059">
    <property type="entry name" value="ATP_synthase_B_chain"/>
</dbReference>
<evidence type="ECO:0000256" key="11">
    <source>
        <dbReference type="ARBA" id="ARBA00025198"/>
    </source>
</evidence>
<evidence type="ECO:0000256" key="13">
    <source>
        <dbReference type="SAM" id="MobiDB-lite"/>
    </source>
</evidence>
<keyword evidence="12" id="KW-0175">Coiled coil</keyword>
<evidence type="ECO:0000256" key="1">
    <source>
        <dbReference type="ARBA" id="ARBA00004167"/>
    </source>
</evidence>
<evidence type="ECO:0000256" key="4">
    <source>
        <dbReference type="ARBA" id="ARBA00022448"/>
    </source>
</evidence>
<comment type="subcellular location">
    <subcellularLocation>
        <location evidence="2">Endomembrane system</location>
    </subcellularLocation>
    <subcellularLocation>
        <location evidence="1">Membrane</location>
        <topology evidence="1">Single-pass membrane protein</topology>
    </subcellularLocation>
</comment>